<dbReference type="Pfam" id="PF00072">
    <property type="entry name" value="Response_reg"/>
    <property type="match status" value="2"/>
</dbReference>
<dbReference type="STRING" id="740709.A10D4_06276"/>
<sequence length="263" mass="29254">MVDAGNLAILLVEPSEVQRRVISQHLADAGIKQLSTAASIDEAKQQILRLQPDLIASAMYFDDGTAHDLIAFLQSQPQLRETSFMLVSSEYKAHQLEALKQSGIVAILPKPFTPEQLQRAVNATIELIEPTPLALQNFDVEDLRVLVVDDSITSRHFICRVLGNLGIDDIVEAEHAQQAIAILDQQHFDIIVTDFHMPDVNGRELAASIRQMPNHAHTPILMITARTDEPQLANIKQSGIDALTDKPFEPETLRRLLARLLDQ</sequence>
<feature type="modified residue" description="4-aspartylphosphate" evidence="2">
    <location>
        <position position="194"/>
    </location>
</feature>
<comment type="caution">
    <text evidence="4">The sequence shown here is derived from an EMBL/GenBank/DDBJ whole genome shotgun (WGS) entry which is preliminary data.</text>
</comment>
<dbReference type="Gene3D" id="3.40.50.2300">
    <property type="match status" value="2"/>
</dbReference>
<evidence type="ECO:0000313" key="5">
    <source>
        <dbReference type="Proteomes" id="UP000014115"/>
    </source>
</evidence>
<gene>
    <name evidence="4" type="ORF">A10D4_06276</name>
</gene>
<reference evidence="4 5" key="1">
    <citation type="journal article" date="2012" name="J. Bacteriol.">
        <title>Genome Sequence of Idiomarina xiamenensis Type Strain 10-D-4.</title>
        <authorList>
            <person name="Lai Q."/>
            <person name="Wang L."/>
            <person name="Wang W."/>
            <person name="Shao Z."/>
        </authorList>
    </citation>
    <scope>NUCLEOTIDE SEQUENCE [LARGE SCALE GENOMIC DNA]</scope>
    <source>
        <strain evidence="4 5">10-D-4</strain>
    </source>
</reference>
<accession>K2L2Z7</accession>
<keyword evidence="1 2" id="KW-0597">Phosphoprotein</keyword>
<keyword evidence="5" id="KW-1185">Reference proteome</keyword>
<dbReference type="InterPro" id="IPR011006">
    <property type="entry name" value="CheY-like_superfamily"/>
</dbReference>
<protein>
    <submittedName>
        <fullName evidence="4">Chemotaxis protein CheY</fullName>
    </submittedName>
</protein>
<dbReference type="PANTHER" id="PTHR44591">
    <property type="entry name" value="STRESS RESPONSE REGULATOR PROTEIN 1"/>
    <property type="match status" value="1"/>
</dbReference>
<dbReference type="SMART" id="SM00448">
    <property type="entry name" value="REC"/>
    <property type="match status" value="2"/>
</dbReference>
<evidence type="ECO:0000259" key="3">
    <source>
        <dbReference type="PROSITE" id="PS50110"/>
    </source>
</evidence>
<dbReference type="Proteomes" id="UP000014115">
    <property type="component" value="Unassembled WGS sequence"/>
</dbReference>
<evidence type="ECO:0000256" key="2">
    <source>
        <dbReference type="PROSITE-ProRule" id="PRU00169"/>
    </source>
</evidence>
<dbReference type="EMBL" id="AMRG01000006">
    <property type="protein sequence ID" value="EKE84275.1"/>
    <property type="molecule type" value="Genomic_DNA"/>
</dbReference>
<feature type="domain" description="Response regulatory" evidence="3">
    <location>
        <begin position="8"/>
        <end position="125"/>
    </location>
</feature>
<name>K2L2Z7_9GAMM</name>
<comment type="caution">
    <text evidence="2">Lacks conserved residue(s) required for the propagation of feature annotation.</text>
</comment>
<evidence type="ECO:0000256" key="1">
    <source>
        <dbReference type="ARBA" id="ARBA00022553"/>
    </source>
</evidence>
<dbReference type="InterPro" id="IPR050595">
    <property type="entry name" value="Bact_response_regulator"/>
</dbReference>
<dbReference type="PROSITE" id="PS50110">
    <property type="entry name" value="RESPONSE_REGULATORY"/>
    <property type="match status" value="2"/>
</dbReference>
<dbReference type="eggNOG" id="COG0784">
    <property type="taxonomic scope" value="Bacteria"/>
</dbReference>
<organism evidence="4 5">
    <name type="scientific">Idiomarina xiamenensis 10-D-4</name>
    <dbReference type="NCBI Taxonomy" id="740709"/>
    <lineage>
        <taxon>Bacteria</taxon>
        <taxon>Pseudomonadati</taxon>
        <taxon>Pseudomonadota</taxon>
        <taxon>Gammaproteobacteria</taxon>
        <taxon>Alteromonadales</taxon>
        <taxon>Idiomarinaceae</taxon>
        <taxon>Idiomarina</taxon>
    </lineage>
</organism>
<dbReference type="PANTHER" id="PTHR44591:SF3">
    <property type="entry name" value="RESPONSE REGULATORY DOMAIN-CONTAINING PROTEIN"/>
    <property type="match status" value="1"/>
</dbReference>
<dbReference type="RefSeq" id="WP_008488420.1">
    <property type="nucleotide sequence ID" value="NZ_AMRG01000006.1"/>
</dbReference>
<proteinExistence type="predicted"/>
<dbReference type="GO" id="GO:0000160">
    <property type="term" value="P:phosphorelay signal transduction system"/>
    <property type="evidence" value="ECO:0007669"/>
    <property type="project" value="InterPro"/>
</dbReference>
<dbReference type="OrthoDB" id="9800897at2"/>
<dbReference type="SUPFAM" id="SSF52172">
    <property type="entry name" value="CheY-like"/>
    <property type="match status" value="2"/>
</dbReference>
<dbReference type="InterPro" id="IPR001789">
    <property type="entry name" value="Sig_transdc_resp-reg_receiver"/>
</dbReference>
<feature type="domain" description="Response regulatory" evidence="3">
    <location>
        <begin position="144"/>
        <end position="261"/>
    </location>
</feature>
<dbReference type="PATRIC" id="fig|740709.3.peg.1280"/>
<dbReference type="AlphaFoldDB" id="K2L2Z7"/>
<dbReference type="eggNOG" id="COG3706">
    <property type="taxonomic scope" value="Bacteria"/>
</dbReference>
<evidence type="ECO:0000313" key="4">
    <source>
        <dbReference type="EMBL" id="EKE84275.1"/>
    </source>
</evidence>